<evidence type="ECO:0000256" key="1">
    <source>
        <dbReference type="PROSITE-ProRule" id="PRU01360"/>
    </source>
</evidence>
<comment type="caution">
    <text evidence="5">The sequence shown here is derived from an EMBL/GenBank/DDBJ whole genome shotgun (WGS) entry which is preliminary data.</text>
</comment>
<evidence type="ECO:0000313" key="6">
    <source>
        <dbReference type="Proteomes" id="UP001597118"/>
    </source>
</evidence>
<dbReference type="Pfam" id="PF00593">
    <property type="entry name" value="TonB_dep_Rec_b-barrel"/>
    <property type="match status" value="1"/>
</dbReference>
<dbReference type="InterPro" id="IPR008969">
    <property type="entry name" value="CarboxyPept-like_regulatory"/>
</dbReference>
<dbReference type="NCBIfam" id="TIGR04057">
    <property type="entry name" value="SusC_RagA_signa"/>
    <property type="match status" value="1"/>
</dbReference>
<protein>
    <submittedName>
        <fullName evidence="5">SusC/RagA family TonB-linked outer membrane protein</fullName>
    </submittedName>
</protein>
<evidence type="ECO:0000256" key="2">
    <source>
        <dbReference type="RuleBase" id="RU003357"/>
    </source>
</evidence>
<dbReference type="Gene3D" id="2.170.130.10">
    <property type="entry name" value="TonB-dependent receptor, plug domain"/>
    <property type="match status" value="1"/>
</dbReference>
<sequence>MKKISVLFFLLIYILQADFLLAQGIKVTGKVTDEEGAPIPGVTVLIKGTTFGTQTDVSGNYSLQTSNREQLIVFSFIGFQKLELKANDSGVLNVSMKPDVRMLDEVVSIGYGTVKKSDLTGSVTSIKAEDLKKTPAANLDQALQGRAAGVTVNANSGQPGASAVVRIRGIGTVNDSSPIYVVDGVILSDISFLSPNDIESTEILKDASATAIYGSRGANGVILVNTKKGKSGKTTISFDTYAGVQNRWNKLDLMKSKEFVEKIIEIGRLPGDGSDELINSSEKAYYDQYGFNRWLAAYRIGNTSPYYPVIRSTANPNGINYSAIETEWQDEVFNKNASIQNYYLSVDGGSEKSNYSMSSSYFDQDGTIIGSNFKRLTIRINSGHQLRNWLKIGQNLTFASSEGRNAMNNNASPGASVLSAALAMAPWDPTHYPEGSVNRYGKDLGGQISASSNFENATNPFSMVNNSFPSDKNERIVGDIYLEIKPIKGLTLRSDVSIDMNNNRNKLYKTKYIYSDYDKMDKNFLSSSMGRSAVLRFENILTYSKEIKKHSFSLMGGQVTEEYNYYSIGGSGASILNPVNTNWYLSQTTEDRTPSSDGVARTRMFSLLGRAQYSYASKYLATINFRADGSSKFQESPYGYFPSAALAWRISEEDWMKNSASVIDQLKLRIGYGQIGNEKIGSDNFILKMFNTGPTFVDYVLGVNQQLAGGATILTYVNKGGKWERTEQWNAGVDFGLYQSKLSGTVDLFVRNTKDMLLSVKAPAHIGNRYDPVANVGTVQNKGAEITLTYQNTRMLATKPFYYNITGNVSFIKNELTALNGGQRVFGTYTLSDEGLPLFSLWGYQYEGIYSKNENALDYLTGYSASEIAYHAGDARYTDLNKDGLIDDKDQTKIGNPFPWLTYGLNLSANWKNFDTQIFFQGVYGNQIFNAVRFRTEGDGLQSTLSTSMRDLWNPETNKNGSIPNPIKAVNKFASSRLIESGAYFRLKNVQIGYTLPTTIKGIDRCRLYLAGSNLLTFTKYTGYDPEVGSGVDFGNYPQSRTIMIGANINF</sequence>
<name>A0ABW4IFL9_9SPHI</name>
<evidence type="ECO:0000313" key="5">
    <source>
        <dbReference type="EMBL" id="MFD1630396.1"/>
    </source>
</evidence>
<keyword evidence="1 2" id="KW-0472">Membrane</keyword>
<organism evidence="5 6">
    <name type="scientific">Pseudopedobacter beijingensis</name>
    <dbReference type="NCBI Taxonomy" id="1207056"/>
    <lineage>
        <taxon>Bacteria</taxon>
        <taxon>Pseudomonadati</taxon>
        <taxon>Bacteroidota</taxon>
        <taxon>Sphingobacteriia</taxon>
        <taxon>Sphingobacteriales</taxon>
        <taxon>Sphingobacteriaceae</taxon>
        <taxon>Pseudopedobacter</taxon>
    </lineage>
</organism>
<dbReference type="RefSeq" id="WP_379662773.1">
    <property type="nucleotide sequence ID" value="NZ_JBHUDG010000016.1"/>
</dbReference>
<proteinExistence type="inferred from homology"/>
<dbReference type="InterPro" id="IPR037066">
    <property type="entry name" value="Plug_dom_sf"/>
</dbReference>
<dbReference type="NCBIfam" id="TIGR04056">
    <property type="entry name" value="OMP_RagA_SusC"/>
    <property type="match status" value="1"/>
</dbReference>
<keyword evidence="6" id="KW-1185">Reference proteome</keyword>
<dbReference type="PROSITE" id="PS52016">
    <property type="entry name" value="TONB_DEPENDENT_REC_3"/>
    <property type="match status" value="1"/>
</dbReference>
<keyword evidence="1" id="KW-0813">Transport</keyword>
<dbReference type="Gene3D" id="2.60.40.1120">
    <property type="entry name" value="Carboxypeptidase-like, regulatory domain"/>
    <property type="match status" value="1"/>
</dbReference>
<keyword evidence="1" id="KW-1134">Transmembrane beta strand</keyword>
<gene>
    <name evidence="5" type="ORF">ACFSAH_10940</name>
</gene>
<keyword evidence="2" id="KW-0798">TonB box</keyword>
<accession>A0ABW4IFL9</accession>
<reference evidence="6" key="1">
    <citation type="journal article" date="2019" name="Int. J. Syst. Evol. Microbiol.">
        <title>The Global Catalogue of Microorganisms (GCM) 10K type strain sequencing project: providing services to taxonomists for standard genome sequencing and annotation.</title>
        <authorList>
            <consortium name="The Broad Institute Genomics Platform"/>
            <consortium name="The Broad Institute Genome Sequencing Center for Infectious Disease"/>
            <person name="Wu L."/>
            <person name="Ma J."/>
        </authorList>
    </citation>
    <scope>NUCLEOTIDE SEQUENCE [LARGE SCALE GENOMIC DNA]</scope>
    <source>
        <strain evidence="6">CCUG 53762</strain>
    </source>
</reference>
<evidence type="ECO:0000259" key="4">
    <source>
        <dbReference type="Pfam" id="PF07715"/>
    </source>
</evidence>
<evidence type="ECO:0000259" key="3">
    <source>
        <dbReference type="Pfam" id="PF00593"/>
    </source>
</evidence>
<dbReference type="InterPro" id="IPR023996">
    <property type="entry name" value="TonB-dep_OMP_SusC/RagA"/>
</dbReference>
<dbReference type="EMBL" id="JBHUDG010000016">
    <property type="protein sequence ID" value="MFD1630396.1"/>
    <property type="molecule type" value="Genomic_DNA"/>
</dbReference>
<dbReference type="Proteomes" id="UP001597118">
    <property type="component" value="Unassembled WGS sequence"/>
</dbReference>
<dbReference type="Pfam" id="PF13715">
    <property type="entry name" value="CarbopepD_reg_2"/>
    <property type="match status" value="1"/>
</dbReference>
<feature type="domain" description="TonB-dependent receptor plug" evidence="4">
    <location>
        <begin position="116"/>
        <end position="221"/>
    </location>
</feature>
<comment type="similarity">
    <text evidence="1 2">Belongs to the TonB-dependent receptor family.</text>
</comment>
<dbReference type="InterPro" id="IPR039426">
    <property type="entry name" value="TonB-dep_rcpt-like"/>
</dbReference>
<dbReference type="InterPro" id="IPR023997">
    <property type="entry name" value="TonB-dep_OMP_SusC/RagA_CS"/>
</dbReference>
<dbReference type="Pfam" id="PF07715">
    <property type="entry name" value="Plug"/>
    <property type="match status" value="1"/>
</dbReference>
<keyword evidence="1" id="KW-0812">Transmembrane</keyword>
<comment type="subcellular location">
    <subcellularLocation>
        <location evidence="1">Cell outer membrane</location>
        <topology evidence="1">Multi-pass membrane protein</topology>
    </subcellularLocation>
</comment>
<feature type="domain" description="TonB-dependent receptor-like beta-barrel" evidence="3">
    <location>
        <begin position="414"/>
        <end position="1015"/>
    </location>
</feature>
<dbReference type="InterPro" id="IPR000531">
    <property type="entry name" value="Beta-barrel_TonB"/>
</dbReference>
<dbReference type="InterPro" id="IPR012910">
    <property type="entry name" value="Plug_dom"/>
</dbReference>
<dbReference type="SUPFAM" id="SSF49464">
    <property type="entry name" value="Carboxypeptidase regulatory domain-like"/>
    <property type="match status" value="1"/>
</dbReference>
<keyword evidence="1" id="KW-0998">Cell outer membrane</keyword>
<dbReference type="SUPFAM" id="SSF56935">
    <property type="entry name" value="Porins"/>
    <property type="match status" value="1"/>
</dbReference>